<evidence type="ECO:0000256" key="1">
    <source>
        <dbReference type="SAM" id="MobiDB-lite"/>
    </source>
</evidence>
<feature type="region of interest" description="Disordered" evidence="1">
    <location>
        <begin position="24"/>
        <end position="48"/>
    </location>
</feature>
<feature type="compositionally biased region" description="Acidic residues" evidence="1">
    <location>
        <begin position="29"/>
        <end position="41"/>
    </location>
</feature>
<dbReference type="EMBL" id="BAAFJT010000237">
    <property type="protein sequence ID" value="GAB0207483.1"/>
    <property type="molecule type" value="Genomic_DNA"/>
</dbReference>
<accession>A0ABC9YBP7</accession>
<evidence type="ECO:0000313" key="3">
    <source>
        <dbReference type="Proteomes" id="UP001623348"/>
    </source>
</evidence>
<sequence length="136" mass="15085">MMLMRAPHPPNPVQIRKLIVSPEDRDGDIWGDPDDSDEGSDDSLFPSNSSEYEARLIIKAEYSEGPWGGTLPGETETEYLWRVCLSGANRIMLSGDEANGYWCPGVFLNLGLDPVNEAHSITRTVAYWARGIDALE</sequence>
<dbReference type="AlphaFoldDB" id="A0ABC9YBP7"/>
<gene>
    <name evidence="2" type="ORF">GRJ2_003214000</name>
</gene>
<name>A0ABC9YBP7_GRUJA</name>
<comment type="caution">
    <text evidence="2">The sequence shown here is derived from an EMBL/GenBank/DDBJ whole genome shotgun (WGS) entry which is preliminary data.</text>
</comment>
<reference evidence="2 3" key="1">
    <citation type="submission" date="2024-06" db="EMBL/GenBank/DDBJ databases">
        <title>The draft genome of Grus japonensis, version 3.</title>
        <authorList>
            <person name="Nabeshima K."/>
            <person name="Suzuki S."/>
            <person name="Onuma M."/>
        </authorList>
    </citation>
    <scope>NUCLEOTIDE SEQUENCE [LARGE SCALE GENOMIC DNA]</scope>
    <source>
        <strain evidence="2 3">451A</strain>
    </source>
</reference>
<proteinExistence type="predicted"/>
<keyword evidence="3" id="KW-1185">Reference proteome</keyword>
<organism evidence="2 3">
    <name type="scientific">Grus japonensis</name>
    <name type="common">Japanese crane</name>
    <name type="synonym">Red-crowned crane</name>
    <dbReference type="NCBI Taxonomy" id="30415"/>
    <lineage>
        <taxon>Eukaryota</taxon>
        <taxon>Metazoa</taxon>
        <taxon>Chordata</taxon>
        <taxon>Craniata</taxon>
        <taxon>Vertebrata</taxon>
        <taxon>Euteleostomi</taxon>
        <taxon>Archelosauria</taxon>
        <taxon>Archosauria</taxon>
        <taxon>Dinosauria</taxon>
        <taxon>Saurischia</taxon>
        <taxon>Theropoda</taxon>
        <taxon>Coelurosauria</taxon>
        <taxon>Aves</taxon>
        <taxon>Neognathae</taxon>
        <taxon>Neoaves</taxon>
        <taxon>Gruiformes</taxon>
        <taxon>Gruidae</taxon>
        <taxon>Grus</taxon>
    </lineage>
</organism>
<protein>
    <submittedName>
        <fullName evidence="2">Uncharacterized protein</fullName>
    </submittedName>
</protein>
<evidence type="ECO:0000313" key="2">
    <source>
        <dbReference type="EMBL" id="GAB0207483.1"/>
    </source>
</evidence>
<dbReference type="Proteomes" id="UP001623348">
    <property type="component" value="Unassembled WGS sequence"/>
</dbReference>